<sequence>MLLPPFSHGISYHLRPDLSTGKRIFARFAAPEMRRPAPARRKKSAGRRTLFMP</sequence>
<dbReference type="Proteomes" id="UP000004459">
    <property type="component" value="Unassembled WGS sequence"/>
</dbReference>
<dbReference type="EMBL" id="AGCK01000311">
    <property type="protein sequence ID" value="EHM39295.1"/>
    <property type="molecule type" value="Genomic_DNA"/>
</dbReference>
<reference evidence="2 3" key="1">
    <citation type="submission" date="2011-08" db="EMBL/GenBank/DDBJ databases">
        <authorList>
            <person name="Weinstock G."/>
            <person name="Sodergren E."/>
            <person name="Clifton S."/>
            <person name="Fulton L."/>
            <person name="Fulton B."/>
            <person name="Courtney L."/>
            <person name="Fronick C."/>
            <person name="Harrison M."/>
            <person name="Strong C."/>
            <person name="Farmer C."/>
            <person name="Delahaunty K."/>
            <person name="Markovic C."/>
            <person name="Hall O."/>
            <person name="Minx P."/>
            <person name="Tomlinson C."/>
            <person name="Mitreva M."/>
            <person name="Hou S."/>
            <person name="Chen J."/>
            <person name="Wollam A."/>
            <person name="Pepin K.H."/>
            <person name="Johnson M."/>
            <person name="Bhonagiri V."/>
            <person name="Zhang X."/>
            <person name="Suruliraj S."/>
            <person name="Warren W."/>
            <person name="Chinwalla A."/>
            <person name="Mardis E.R."/>
            <person name="Wilson R.K."/>
        </authorList>
    </citation>
    <scope>NUCLEOTIDE SEQUENCE [LARGE SCALE GENOMIC DNA]</scope>
    <source>
        <strain evidence="2 3">ATCC 29863</strain>
    </source>
</reference>
<evidence type="ECO:0000313" key="2">
    <source>
        <dbReference type="EMBL" id="EHM39295.1"/>
    </source>
</evidence>
<feature type="region of interest" description="Disordered" evidence="1">
    <location>
        <begin position="32"/>
        <end position="53"/>
    </location>
</feature>
<gene>
    <name evidence="2" type="ORF">HMPREF0372_03816</name>
</gene>
<name>G9YWA1_FLAPL</name>
<dbReference type="AlphaFoldDB" id="G9YWA1"/>
<evidence type="ECO:0000313" key="3">
    <source>
        <dbReference type="Proteomes" id="UP000004459"/>
    </source>
</evidence>
<protein>
    <submittedName>
        <fullName evidence="2">Uncharacterized protein</fullName>
    </submittedName>
</protein>
<accession>G9YWA1</accession>
<evidence type="ECO:0000256" key="1">
    <source>
        <dbReference type="SAM" id="MobiDB-lite"/>
    </source>
</evidence>
<feature type="compositionally biased region" description="Basic residues" evidence="1">
    <location>
        <begin position="37"/>
        <end position="46"/>
    </location>
</feature>
<comment type="caution">
    <text evidence="2">The sequence shown here is derived from an EMBL/GenBank/DDBJ whole genome shotgun (WGS) entry which is preliminary data.</text>
</comment>
<dbReference type="HOGENOM" id="CLU_3061779_0_0_9"/>
<proteinExistence type="predicted"/>
<organism evidence="2 3">
    <name type="scientific">Flavonifractor plautii ATCC 29863</name>
    <dbReference type="NCBI Taxonomy" id="411475"/>
    <lineage>
        <taxon>Bacteria</taxon>
        <taxon>Bacillati</taxon>
        <taxon>Bacillota</taxon>
        <taxon>Clostridia</taxon>
        <taxon>Eubacteriales</taxon>
        <taxon>Oscillospiraceae</taxon>
        <taxon>Flavonifractor</taxon>
    </lineage>
</organism>